<proteinExistence type="predicted"/>
<comment type="caution">
    <text evidence="2">The sequence shown here is derived from an EMBL/GenBank/DDBJ whole genome shotgun (WGS) entry which is preliminary data.</text>
</comment>
<dbReference type="EMBL" id="BPLR01003017">
    <property type="protein sequence ID" value="GIX80326.1"/>
    <property type="molecule type" value="Genomic_DNA"/>
</dbReference>
<dbReference type="Proteomes" id="UP001054945">
    <property type="component" value="Unassembled WGS sequence"/>
</dbReference>
<organism evidence="2 3">
    <name type="scientific">Caerostris extrusa</name>
    <name type="common">Bark spider</name>
    <name type="synonym">Caerostris bankana</name>
    <dbReference type="NCBI Taxonomy" id="172846"/>
    <lineage>
        <taxon>Eukaryota</taxon>
        <taxon>Metazoa</taxon>
        <taxon>Ecdysozoa</taxon>
        <taxon>Arthropoda</taxon>
        <taxon>Chelicerata</taxon>
        <taxon>Arachnida</taxon>
        <taxon>Araneae</taxon>
        <taxon>Araneomorphae</taxon>
        <taxon>Entelegynae</taxon>
        <taxon>Araneoidea</taxon>
        <taxon>Araneidae</taxon>
        <taxon>Caerostris</taxon>
    </lineage>
</organism>
<keyword evidence="1" id="KW-0732">Signal</keyword>
<sequence length="143" mass="16179">MTNKSICLLSWFIRGGGWGARTAGECRGRVWALVLFLMGVGPDGPIGPASCLHASLSLSLIQTKDISAASKLFPQHNFYHHHHHHNLHHHPKILLLSLPCQQHYHNLVLDLKSCFPAKHYPSSLHLLLRKTVFLHNSRHHHHS</sequence>
<evidence type="ECO:0000256" key="1">
    <source>
        <dbReference type="SAM" id="SignalP"/>
    </source>
</evidence>
<protein>
    <submittedName>
        <fullName evidence="2">Uncharacterized protein</fullName>
    </submittedName>
</protein>
<gene>
    <name evidence="2" type="ORF">CEXT_554991</name>
</gene>
<name>A0AAV4N727_CAEEX</name>
<accession>A0AAV4N727</accession>
<feature type="signal peptide" evidence="1">
    <location>
        <begin position="1"/>
        <end position="19"/>
    </location>
</feature>
<keyword evidence="3" id="KW-1185">Reference proteome</keyword>
<feature type="chain" id="PRO_5043585059" evidence="1">
    <location>
        <begin position="20"/>
        <end position="143"/>
    </location>
</feature>
<dbReference type="AlphaFoldDB" id="A0AAV4N727"/>
<evidence type="ECO:0000313" key="3">
    <source>
        <dbReference type="Proteomes" id="UP001054945"/>
    </source>
</evidence>
<reference evidence="2 3" key="1">
    <citation type="submission" date="2021-06" db="EMBL/GenBank/DDBJ databases">
        <title>Caerostris extrusa draft genome.</title>
        <authorList>
            <person name="Kono N."/>
            <person name="Arakawa K."/>
        </authorList>
    </citation>
    <scope>NUCLEOTIDE SEQUENCE [LARGE SCALE GENOMIC DNA]</scope>
</reference>
<evidence type="ECO:0000313" key="2">
    <source>
        <dbReference type="EMBL" id="GIX80326.1"/>
    </source>
</evidence>